<keyword evidence="1" id="KW-0963">Cytoplasm</keyword>
<evidence type="ECO:0000313" key="7">
    <source>
        <dbReference type="EMBL" id="EHC94436.1"/>
    </source>
</evidence>
<dbReference type="AlphaFoldDB" id="G5QV05"/>
<dbReference type="GO" id="GO:0005524">
    <property type="term" value="F:ATP binding"/>
    <property type="evidence" value="ECO:0007669"/>
    <property type="project" value="UniProtKB-KW"/>
</dbReference>
<dbReference type="InterPro" id="IPR012796">
    <property type="entry name" value="Lysidine-tRNA-synth_C"/>
</dbReference>
<keyword evidence="3" id="KW-0819">tRNA processing</keyword>
<dbReference type="InterPro" id="IPR014729">
    <property type="entry name" value="Rossmann-like_a/b/a_fold"/>
</dbReference>
<evidence type="ECO:0000313" key="8">
    <source>
        <dbReference type="Proteomes" id="UP000005065"/>
    </source>
</evidence>
<feature type="domain" description="Lysidine-tRNA(Ile) synthetase C-terminal" evidence="6">
    <location>
        <begin position="189"/>
        <end position="260"/>
    </location>
</feature>
<name>G5QV05_SALSE</name>
<evidence type="ECO:0000256" key="5">
    <source>
        <dbReference type="ARBA" id="ARBA00022840"/>
    </source>
</evidence>
<dbReference type="Gene3D" id="1.20.59.20">
    <property type="match status" value="1"/>
</dbReference>
<evidence type="ECO:0000256" key="4">
    <source>
        <dbReference type="ARBA" id="ARBA00022741"/>
    </source>
</evidence>
<dbReference type="Proteomes" id="UP000005065">
    <property type="component" value="Unassembled WGS sequence"/>
</dbReference>
<dbReference type="Gene3D" id="3.40.50.620">
    <property type="entry name" value="HUPs"/>
    <property type="match status" value="1"/>
</dbReference>
<dbReference type="GO" id="GO:0008033">
    <property type="term" value="P:tRNA processing"/>
    <property type="evidence" value="ECO:0007669"/>
    <property type="project" value="UniProtKB-KW"/>
</dbReference>
<organism evidence="7 8">
    <name type="scientific">Salmonella enterica subsp. enterica serovar Senftenberg str. A4-543</name>
    <dbReference type="NCBI Taxonomy" id="913082"/>
    <lineage>
        <taxon>Bacteria</taxon>
        <taxon>Pseudomonadati</taxon>
        <taxon>Pseudomonadota</taxon>
        <taxon>Gammaproteobacteria</taxon>
        <taxon>Enterobacterales</taxon>
        <taxon>Enterobacteriaceae</taxon>
        <taxon>Salmonella</taxon>
    </lineage>
</organism>
<proteinExistence type="predicted"/>
<dbReference type="PANTHER" id="PTHR43033">
    <property type="entry name" value="TRNA(ILE)-LYSIDINE SYNTHASE-RELATED"/>
    <property type="match status" value="1"/>
</dbReference>
<reference evidence="7 8" key="1">
    <citation type="journal article" date="2011" name="BMC Genomics">
        <title>Genome sequencing reveals diversification of virulence factor content and possible host adaptation in distinct subpopulations of Salmonella enterica.</title>
        <authorList>
            <person name="den Bakker H.C."/>
            <person name="Moreno Switt A.I."/>
            <person name="Govoni G."/>
            <person name="Cummings C.A."/>
            <person name="Ranieri M.L."/>
            <person name="Degoricija L."/>
            <person name="Hoelzer K."/>
            <person name="Rodriguez-Rivera L.D."/>
            <person name="Brown S."/>
            <person name="Bolchacova E."/>
            <person name="Furtado M.R."/>
            <person name="Wiedmann M."/>
        </authorList>
    </citation>
    <scope>NUCLEOTIDE SEQUENCE [LARGE SCALE GENOMIC DNA]</scope>
    <source>
        <strain evidence="7 8">A4-543</strain>
    </source>
</reference>
<accession>G5QV05</accession>
<dbReference type="Pfam" id="PF09179">
    <property type="entry name" value="TilS"/>
    <property type="match status" value="1"/>
</dbReference>
<dbReference type="EMBL" id="AFCU01000146">
    <property type="protein sequence ID" value="EHC94436.1"/>
    <property type="molecule type" value="Genomic_DNA"/>
</dbReference>
<dbReference type="Pfam" id="PF11734">
    <property type="entry name" value="TilS_C"/>
    <property type="match status" value="1"/>
</dbReference>
<evidence type="ECO:0000256" key="3">
    <source>
        <dbReference type="ARBA" id="ARBA00022694"/>
    </source>
</evidence>
<dbReference type="SUPFAM" id="SSF82829">
    <property type="entry name" value="MesJ substrate recognition domain-like"/>
    <property type="match status" value="1"/>
</dbReference>
<evidence type="ECO:0000256" key="1">
    <source>
        <dbReference type="ARBA" id="ARBA00022490"/>
    </source>
</evidence>
<dbReference type="SUPFAM" id="SSF56037">
    <property type="entry name" value="PheT/TilS domain"/>
    <property type="match status" value="1"/>
</dbReference>
<dbReference type="NCBIfam" id="TIGR02433">
    <property type="entry name" value="lysidine_TilS_C"/>
    <property type="match status" value="1"/>
</dbReference>
<dbReference type="InterPro" id="IPR015262">
    <property type="entry name" value="tRNA_Ile_lys_synt_subst-bd"/>
</dbReference>
<dbReference type="BioCyc" id="SENT913082:G120J-5110-MONOMER"/>
<dbReference type="InterPro" id="IPR012094">
    <property type="entry name" value="tRNA_Ile_lys_synt"/>
</dbReference>
<keyword evidence="4" id="KW-0547">Nucleotide-binding</keyword>
<gene>
    <name evidence="7" type="ORF">LTSESEN_0443</name>
</gene>
<dbReference type="SUPFAM" id="SSF52402">
    <property type="entry name" value="Adenine nucleotide alpha hydrolases-like"/>
    <property type="match status" value="1"/>
</dbReference>
<keyword evidence="5" id="KW-0067">ATP-binding</keyword>
<comment type="caution">
    <text evidence="7">The sequence shown here is derived from an EMBL/GenBank/DDBJ whole genome shotgun (WGS) entry which is preliminary data.</text>
</comment>
<keyword evidence="2" id="KW-0436">Ligase</keyword>
<dbReference type="SMART" id="SM00977">
    <property type="entry name" value="TilS_C"/>
    <property type="match status" value="1"/>
</dbReference>
<evidence type="ECO:0000259" key="6">
    <source>
        <dbReference type="SMART" id="SM00977"/>
    </source>
</evidence>
<dbReference type="PATRIC" id="fig|913082.3.peg.352"/>
<evidence type="ECO:0000256" key="2">
    <source>
        <dbReference type="ARBA" id="ARBA00022598"/>
    </source>
</evidence>
<dbReference type="GO" id="GO:0016879">
    <property type="term" value="F:ligase activity, forming carbon-nitrogen bonds"/>
    <property type="evidence" value="ECO:0007669"/>
    <property type="project" value="InterPro"/>
</dbReference>
<protein>
    <submittedName>
        <fullName evidence="7">tRNA Ile-lysidine synthetase</fullName>
    </submittedName>
</protein>
<dbReference type="GO" id="GO:0005737">
    <property type="term" value="C:cytoplasm"/>
    <property type="evidence" value="ECO:0007669"/>
    <property type="project" value="InterPro"/>
</dbReference>
<sequence length="262" mass="29804">MRHGLCWIEDESNQDDAYDRNFLRLRALPLLQQRWPHFPAAVARSATLCAEQERLLDELLASDLTDCITAEGTLRLSPLMSMSDVRRAAILRRWLAMRNAPMPSRDALERIWQEVALARDDASPCLRFGDREIRRYQSQLWWIKTVAGQHETTVVWPVWQTPLALPAGLGTVQLVPGGELRRPREEESVSIRFKAPGVLHIVGRNGGRKLKKIWQEQGIPPWRRDTTPLLFYGETLIAAAGVFVTREGAAEDKEGVSLVWHA</sequence>
<dbReference type="PANTHER" id="PTHR43033:SF1">
    <property type="entry name" value="TRNA(ILE)-LYSIDINE SYNTHASE-RELATED"/>
    <property type="match status" value="1"/>
</dbReference>